<feature type="domain" description="EAL" evidence="8">
    <location>
        <begin position="702"/>
        <end position="956"/>
    </location>
</feature>
<dbReference type="SMART" id="SM00267">
    <property type="entry name" value="GGDEF"/>
    <property type="match status" value="1"/>
</dbReference>
<dbReference type="Gene3D" id="3.30.70.270">
    <property type="match status" value="1"/>
</dbReference>
<evidence type="ECO:0000313" key="11">
    <source>
        <dbReference type="Proteomes" id="UP000810171"/>
    </source>
</evidence>
<dbReference type="InterPro" id="IPR052155">
    <property type="entry name" value="Biofilm_reg_signaling"/>
</dbReference>
<evidence type="ECO:0000259" key="7">
    <source>
        <dbReference type="PROSITE" id="PS50839"/>
    </source>
</evidence>
<dbReference type="RefSeq" id="WP_209287749.1">
    <property type="nucleotide sequence ID" value="NZ_JACVEW010000014.1"/>
</dbReference>
<dbReference type="NCBIfam" id="TIGR00254">
    <property type="entry name" value="GGDEF"/>
    <property type="match status" value="1"/>
</dbReference>
<dbReference type="InterPro" id="IPR043128">
    <property type="entry name" value="Rev_trsase/Diguanyl_cyclase"/>
</dbReference>
<feature type="domain" description="GGDEF" evidence="9">
    <location>
        <begin position="562"/>
        <end position="693"/>
    </location>
</feature>
<feature type="transmembrane region" description="Helical" evidence="6">
    <location>
        <begin position="164"/>
        <end position="188"/>
    </location>
</feature>
<feature type="transmembrane region" description="Helical" evidence="6">
    <location>
        <begin position="12"/>
        <end position="32"/>
    </location>
</feature>
<dbReference type="InterPro" id="IPR007895">
    <property type="entry name" value="MASE1"/>
</dbReference>
<dbReference type="SUPFAM" id="SSF55073">
    <property type="entry name" value="Nucleotide cyclase"/>
    <property type="match status" value="1"/>
</dbReference>
<organism evidence="10 11">
    <name type="scientific">Marinobacterium alkalitolerans</name>
    <dbReference type="NCBI Taxonomy" id="1542925"/>
    <lineage>
        <taxon>Bacteria</taxon>
        <taxon>Pseudomonadati</taxon>
        <taxon>Pseudomonadota</taxon>
        <taxon>Gammaproteobacteria</taxon>
        <taxon>Oceanospirillales</taxon>
        <taxon>Oceanospirillaceae</taxon>
        <taxon>Marinobacterium</taxon>
    </lineage>
</organism>
<dbReference type="Pfam" id="PF00563">
    <property type="entry name" value="EAL"/>
    <property type="match status" value="1"/>
</dbReference>
<comment type="subcellular location">
    <subcellularLocation>
        <location evidence="1">Cell membrane</location>
        <topology evidence="1">Multi-pass membrane protein</topology>
    </subcellularLocation>
</comment>
<dbReference type="SUPFAM" id="SSF141868">
    <property type="entry name" value="EAL domain-like"/>
    <property type="match status" value="1"/>
</dbReference>
<dbReference type="InterPro" id="IPR035919">
    <property type="entry name" value="EAL_sf"/>
</dbReference>
<dbReference type="InterPro" id="IPR000160">
    <property type="entry name" value="GGDEF_dom"/>
</dbReference>
<dbReference type="PANTHER" id="PTHR44757">
    <property type="entry name" value="DIGUANYLATE CYCLASE DGCP"/>
    <property type="match status" value="1"/>
</dbReference>
<evidence type="ECO:0000256" key="4">
    <source>
        <dbReference type="ARBA" id="ARBA00022989"/>
    </source>
</evidence>
<keyword evidence="2" id="KW-1003">Cell membrane</keyword>
<dbReference type="Pfam" id="PF00990">
    <property type="entry name" value="GGDEF"/>
    <property type="match status" value="1"/>
</dbReference>
<keyword evidence="3 6" id="KW-0812">Transmembrane</keyword>
<dbReference type="PANTHER" id="PTHR44757:SF2">
    <property type="entry name" value="BIOFILM ARCHITECTURE MAINTENANCE PROTEIN MBAA"/>
    <property type="match status" value="1"/>
</dbReference>
<keyword evidence="5 6" id="KW-0472">Membrane</keyword>
<dbReference type="Pfam" id="PF03924">
    <property type="entry name" value="CHASE"/>
    <property type="match status" value="1"/>
</dbReference>
<dbReference type="PROSITE" id="PS50839">
    <property type="entry name" value="CHASE"/>
    <property type="match status" value="1"/>
</dbReference>
<evidence type="ECO:0000256" key="1">
    <source>
        <dbReference type="ARBA" id="ARBA00004651"/>
    </source>
</evidence>
<dbReference type="InterPro" id="IPR042240">
    <property type="entry name" value="CHASE_sf"/>
</dbReference>
<dbReference type="Gene3D" id="3.20.20.450">
    <property type="entry name" value="EAL domain"/>
    <property type="match status" value="1"/>
</dbReference>
<dbReference type="CDD" id="cd01949">
    <property type="entry name" value="GGDEF"/>
    <property type="match status" value="1"/>
</dbReference>
<reference evidence="10 11" key="1">
    <citation type="submission" date="2020-09" db="EMBL/GenBank/DDBJ databases">
        <authorList>
            <person name="Tanuku N.R.S."/>
        </authorList>
    </citation>
    <scope>NUCLEOTIDE SEQUENCE [LARGE SCALE GENOMIC DNA]</scope>
    <source>
        <strain evidence="10 11">AK62</strain>
    </source>
</reference>
<protein>
    <submittedName>
        <fullName evidence="10">EAL domain-containing protein</fullName>
    </submittedName>
</protein>
<accession>A0ABS3ZBQ3</accession>
<dbReference type="PROSITE" id="PS50887">
    <property type="entry name" value="GGDEF"/>
    <property type="match status" value="1"/>
</dbReference>
<dbReference type="InterPro" id="IPR006189">
    <property type="entry name" value="CHASE_dom"/>
</dbReference>
<evidence type="ECO:0000256" key="2">
    <source>
        <dbReference type="ARBA" id="ARBA00022475"/>
    </source>
</evidence>
<dbReference type="Gene3D" id="3.30.450.350">
    <property type="entry name" value="CHASE domain"/>
    <property type="match status" value="1"/>
</dbReference>
<proteinExistence type="predicted"/>
<sequence>MTHSKPTGTLARLTLINLLLALAYMLLGLLLLNTGLHEQIVPLWLPAGLGLAAVLKFGPACLPGVGLGSLSANILIPSLSAPPAPEHLITACLIASGAMLQTAVAAIWLQRAGAHPLQPREDRWMLRFLLGGGLITCMINASIGTLSVTYINQSGGSTGLLFDWLSWWLGDSFGVILGTPLFLALAKLRMPGSHLHKERFWLLPLRLGGILAAILLINQYYLSHLGGLLKDSFRQDAQLIEARIQSQVQNNLTELLRLGQSLAKTSEVTPQFFAELVRPALQNNPGLRAYSWDPLVRRDERRAFEDHTAQLLGMPEYAVYGESPDTYTHLIPVQFVEPMAANRTALGFNLNSREDRRRWVLQAQSQGQAVVTEVLNLTQAPDEPGLLMLQPVYRMMGSNNLLEQQRELRGFIVGVFTVSRMLDSALQRSGVRNVQLVVAEAGEAPFYRTHAGVAEVADSDLRATFGINLSQRRWEVEAIAGADYLSAHPVSQAQYLQVLLVGIGCLGALLILSMHSREQLLEARVRRQTRDLAWQARHDDLTRLHNRKGLHEALEYRIEAEDPFGLLFVDLDRFKLINDSLGHQVGDKLLQVLSSALQEHTAETTKVFRMGGDEFILLVPGGPEQAVAEAKQVLATAASTFAVDEHRLQLTASIGISLYPRHGTSMDSLIQHADTAMYRAKSLGKDRYQLYSEELTVDARHNLSIEQDLRQALQSDQFVLHYQPQYRLDNQKLCGFEALVRWHHPEKGLIGPDKFIPVAEETQLIVPLGWQILDKVFSRVANWIRTGVDVPMMAINISPQQLLQADFIQRLNLMVDQYGLARNLFELEVTESMIMQDPDFVIQQLQRLRLSGYNLALDDFGTGFSSLDRIKYLPLNRIKIDKSFTRDIGRNPKDEAVIISAIALGRSLGVEVLAEGVETAAQCEFLREHACESAQGYLFGRPVPPEVITQEVKGALG</sequence>
<feature type="transmembrane region" description="Helical" evidence="6">
    <location>
        <begin position="129"/>
        <end position="152"/>
    </location>
</feature>
<evidence type="ECO:0000313" key="10">
    <source>
        <dbReference type="EMBL" id="MBP0049129.1"/>
    </source>
</evidence>
<keyword evidence="11" id="KW-1185">Reference proteome</keyword>
<dbReference type="Pfam" id="PF05231">
    <property type="entry name" value="MASE1"/>
    <property type="match status" value="1"/>
</dbReference>
<feature type="transmembrane region" description="Helical" evidence="6">
    <location>
        <begin position="88"/>
        <end position="109"/>
    </location>
</feature>
<dbReference type="EMBL" id="JACVEW010000014">
    <property type="protein sequence ID" value="MBP0049129.1"/>
    <property type="molecule type" value="Genomic_DNA"/>
</dbReference>
<evidence type="ECO:0000256" key="3">
    <source>
        <dbReference type="ARBA" id="ARBA00022692"/>
    </source>
</evidence>
<evidence type="ECO:0000259" key="9">
    <source>
        <dbReference type="PROSITE" id="PS50887"/>
    </source>
</evidence>
<keyword evidence="4 6" id="KW-1133">Transmembrane helix</keyword>
<comment type="caution">
    <text evidence="10">The sequence shown here is derived from an EMBL/GenBank/DDBJ whole genome shotgun (WGS) entry which is preliminary data.</text>
</comment>
<dbReference type="SMART" id="SM01079">
    <property type="entry name" value="CHASE"/>
    <property type="match status" value="1"/>
</dbReference>
<dbReference type="SMART" id="SM00052">
    <property type="entry name" value="EAL"/>
    <property type="match status" value="1"/>
</dbReference>
<feature type="domain" description="CHASE" evidence="7">
    <location>
        <begin position="264"/>
        <end position="477"/>
    </location>
</feature>
<dbReference type="InterPro" id="IPR029787">
    <property type="entry name" value="Nucleotide_cyclase"/>
</dbReference>
<dbReference type="PROSITE" id="PS50883">
    <property type="entry name" value="EAL"/>
    <property type="match status" value="1"/>
</dbReference>
<gene>
    <name evidence="10" type="ORF">H9C73_10300</name>
</gene>
<evidence type="ECO:0000256" key="5">
    <source>
        <dbReference type="ARBA" id="ARBA00023136"/>
    </source>
</evidence>
<name>A0ABS3ZBQ3_9GAMM</name>
<feature type="transmembrane region" description="Helical" evidence="6">
    <location>
        <begin position="44"/>
        <end position="68"/>
    </location>
</feature>
<dbReference type="Proteomes" id="UP000810171">
    <property type="component" value="Unassembled WGS sequence"/>
</dbReference>
<dbReference type="CDD" id="cd01948">
    <property type="entry name" value="EAL"/>
    <property type="match status" value="1"/>
</dbReference>
<feature type="transmembrane region" description="Helical" evidence="6">
    <location>
        <begin position="200"/>
        <end position="222"/>
    </location>
</feature>
<evidence type="ECO:0000259" key="8">
    <source>
        <dbReference type="PROSITE" id="PS50883"/>
    </source>
</evidence>
<dbReference type="InterPro" id="IPR001633">
    <property type="entry name" value="EAL_dom"/>
</dbReference>
<evidence type="ECO:0000256" key="6">
    <source>
        <dbReference type="SAM" id="Phobius"/>
    </source>
</evidence>